<name>A0A0E9WS49_ANGAN</name>
<protein>
    <submittedName>
        <fullName evidence="2">Uncharacterized protein</fullName>
    </submittedName>
</protein>
<dbReference type="AlphaFoldDB" id="A0A0E9WS49"/>
<sequence>MGDCGFRYPKLGEPSGFTSDTLTQTISQCFPTESKVLQPMVSSQWLETRHKSSRSYTQHCTHSHSVVISNSTVHTQGKQMSFPDSPELAGAR</sequence>
<proteinExistence type="predicted"/>
<feature type="compositionally biased region" description="Polar residues" evidence="1">
    <location>
        <begin position="67"/>
        <end position="79"/>
    </location>
</feature>
<reference evidence="2" key="1">
    <citation type="submission" date="2014-11" db="EMBL/GenBank/DDBJ databases">
        <authorList>
            <person name="Amaro Gonzalez C."/>
        </authorList>
    </citation>
    <scope>NUCLEOTIDE SEQUENCE</scope>
</reference>
<accession>A0A0E9WS49</accession>
<organism evidence="2">
    <name type="scientific">Anguilla anguilla</name>
    <name type="common">European freshwater eel</name>
    <name type="synonym">Muraena anguilla</name>
    <dbReference type="NCBI Taxonomy" id="7936"/>
    <lineage>
        <taxon>Eukaryota</taxon>
        <taxon>Metazoa</taxon>
        <taxon>Chordata</taxon>
        <taxon>Craniata</taxon>
        <taxon>Vertebrata</taxon>
        <taxon>Euteleostomi</taxon>
        <taxon>Actinopterygii</taxon>
        <taxon>Neopterygii</taxon>
        <taxon>Teleostei</taxon>
        <taxon>Anguilliformes</taxon>
        <taxon>Anguillidae</taxon>
        <taxon>Anguilla</taxon>
    </lineage>
</organism>
<evidence type="ECO:0000256" key="1">
    <source>
        <dbReference type="SAM" id="MobiDB-lite"/>
    </source>
</evidence>
<evidence type="ECO:0000313" key="2">
    <source>
        <dbReference type="EMBL" id="JAH93229.1"/>
    </source>
</evidence>
<dbReference type="EMBL" id="GBXM01015348">
    <property type="protein sequence ID" value="JAH93229.1"/>
    <property type="molecule type" value="Transcribed_RNA"/>
</dbReference>
<feature type="region of interest" description="Disordered" evidence="1">
    <location>
        <begin position="67"/>
        <end position="92"/>
    </location>
</feature>
<reference evidence="2" key="2">
    <citation type="journal article" date="2015" name="Fish Shellfish Immunol.">
        <title>Early steps in the European eel (Anguilla anguilla)-Vibrio vulnificus interaction in the gills: Role of the RtxA13 toxin.</title>
        <authorList>
            <person name="Callol A."/>
            <person name="Pajuelo D."/>
            <person name="Ebbesson L."/>
            <person name="Teles M."/>
            <person name="MacKenzie S."/>
            <person name="Amaro C."/>
        </authorList>
    </citation>
    <scope>NUCLEOTIDE SEQUENCE</scope>
</reference>